<comment type="caution">
    <text evidence="2">The sequence shown here is derived from an EMBL/GenBank/DDBJ whole genome shotgun (WGS) entry which is preliminary data.</text>
</comment>
<feature type="region of interest" description="Disordered" evidence="1">
    <location>
        <begin position="30"/>
        <end position="55"/>
    </location>
</feature>
<accession>A0ABV5L571</accession>
<name>A0ABV5L571_9ACTN</name>
<sequence>MPTIPDRSLEQLVRQAGGALCRAAPVVRTGAEDEVPEERVPGIDGPEVRGGPGAPDAWPAECGGLITGALRDAGPDVKARSRAGVRDAGAAPHLGPAV</sequence>
<reference evidence="2 3" key="1">
    <citation type="submission" date="2024-09" db="EMBL/GenBank/DDBJ databases">
        <authorList>
            <person name="Sun Q."/>
            <person name="Mori K."/>
        </authorList>
    </citation>
    <scope>NUCLEOTIDE SEQUENCE [LARGE SCALE GENOMIC DNA]</scope>
    <source>
        <strain evidence="2 3">JCM 9767</strain>
    </source>
</reference>
<dbReference type="RefSeq" id="WP_063783668.1">
    <property type="nucleotide sequence ID" value="NZ_JBHMDI010000012.1"/>
</dbReference>
<dbReference type="Proteomes" id="UP001589753">
    <property type="component" value="Unassembled WGS sequence"/>
</dbReference>
<proteinExistence type="predicted"/>
<evidence type="ECO:0000313" key="3">
    <source>
        <dbReference type="Proteomes" id="UP001589753"/>
    </source>
</evidence>
<evidence type="ECO:0000256" key="1">
    <source>
        <dbReference type="SAM" id="MobiDB-lite"/>
    </source>
</evidence>
<keyword evidence="3" id="KW-1185">Reference proteome</keyword>
<gene>
    <name evidence="2" type="ORF">ACFFUA_07510</name>
</gene>
<feature type="region of interest" description="Disordered" evidence="1">
    <location>
        <begin position="77"/>
        <end position="98"/>
    </location>
</feature>
<protein>
    <submittedName>
        <fullName evidence="2">Uncharacterized protein</fullName>
    </submittedName>
</protein>
<organism evidence="2 3">
    <name type="scientific">Streptomyces heliomycini</name>
    <dbReference type="NCBI Taxonomy" id="284032"/>
    <lineage>
        <taxon>Bacteria</taxon>
        <taxon>Bacillati</taxon>
        <taxon>Actinomycetota</taxon>
        <taxon>Actinomycetes</taxon>
        <taxon>Kitasatosporales</taxon>
        <taxon>Streptomycetaceae</taxon>
        <taxon>Streptomyces</taxon>
    </lineage>
</organism>
<evidence type="ECO:0000313" key="2">
    <source>
        <dbReference type="EMBL" id="MFB9347308.1"/>
    </source>
</evidence>
<dbReference type="EMBL" id="JBHMDI010000012">
    <property type="protein sequence ID" value="MFB9347308.1"/>
    <property type="molecule type" value="Genomic_DNA"/>
</dbReference>